<dbReference type="AlphaFoldDB" id="A0A1E1WK96"/>
<reference evidence="7" key="1">
    <citation type="submission" date="2015-09" db="EMBL/GenBank/DDBJ databases">
        <title>De novo assembly of Pectinophora gossypiella (Pink Bollworm) gut transcriptome.</title>
        <authorList>
            <person name="Tassone E.E."/>
        </authorList>
    </citation>
    <scope>NUCLEOTIDE SEQUENCE</scope>
</reference>
<dbReference type="GO" id="GO:0003677">
    <property type="term" value="F:DNA binding"/>
    <property type="evidence" value="ECO:0007669"/>
    <property type="project" value="UniProtKB-KW"/>
</dbReference>
<evidence type="ECO:0000256" key="2">
    <source>
        <dbReference type="ARBA" id="ARBA00016400"/>
    </source>
</evidence>
<dbReference type="SUPFAM" id="SSF47113">
    <property type="entry name" value="Histone-fold"/>
    <property type="match status" value="1"/>
</dbReference>
<keyword evidence="3" id="KW-0227">DNA damage</keyword>
<dbReference type="GO" id="GO:0003682">
    <property type="term" value="F:chromatin binding"/>
    <property type="evidence" value="ECO:0007669"/>
    <property type="project" value="TreeGrafter"/>
</dbReference>
<keyword evidence="5" id="KW-0234">DNA repair</keyword>
<proteinExistence type="inferred from homology"/>
<keyword evidence="4" id="KW-0238">DNA-binding</keyword>
<feature type="region of interest" description="Disordered" evidence="6">
    <location>
        <begin position="88"/>
        <end position="143"/>
    </location>
</feature>
<dbReference type="GO" id="GO:0071821">
    <property type="term" value="C:FANCM-MHF complex"/>
    <property type="evidence" value="ECO:0007669"/>
    <property type="project" value="InterPro"/>
</dbReference>
<evidence type="ECO:0000256" key="5">
    <source>
        <dbReference type="ARBA" id="ARBA00023204"/>
    </source>
</evidence>
<sequence length="167" mass="18973">MTNFEKLTNPQKVRAALHRDVRAIASETCHFLGLEVTKPAMEIIAELVYKKISVYATDIEAFAKHAKRTTINAEDVKLLARRNPSLLAHLNTTAPTNPVAPKRRKTAVKPQETPAKNKEDSDKNKETTRISDNKEVEQHKKKVHQENKIDDFVDNMILDTTIDLTFD</sequence>
<dbReference type="GO" id="GO:0000712">
    <property type="term" value="P:resolution of meiotic recombination intermediates"/>
    <property type="evidence" value="ECO:0007669"/>
    <property type="project" value="TreeGrafter"/>
</dbReference>
<evidence type="ECO:0000313" key="7">
    <source>
        <dbReference type="EMBL" id="JAT87291.1"/>
    </source>
</evidence>
<evidence type="ECO:0000256" key="6">
    <source>
        <dbReference type="SAM" id="MobiDB-lite"/>
    </source>
</evidence>
<dbReference type="GO" id="GO:0031297">
    <property type="term" value="P:replication fork processing"/>
    <property type="evidence" value="ECO:0007669"/>
    <property type="project" value="TreeGrafter"/>
</dbReference>
<accession>A0A1E1WK96</accession>
<gene>
    <name evidence="7" type="ORF">g.4555</name>
</gene>
<dbReference type="EMBL" id="GDQN01003763">
    <property type="protein sequence ID" value="JAT87291.1"/>
    <property type="molecule type" value="Transcribed_RNA"/>
</dbReference>
<dbReference type="GO" id="GO:0006281">
    <property type="term" value="P:DNA repair"/>
    <property type="evidence" value="ECO:0007669"/>
    <property type="project" value="UniProtKB-KW"/>
</dbReference>
<evidence type="ECO:0000256" key="1">
    <source>
        <dbReference type="ARBA" id="ARBA00006612"/>
    </source>
</evidence>
<evidence type="ECO:0000256" key="4">
    <source>
        <dbReference type="ARBA" id="ARBA00023125"/>
    </source>
</evidence>
<organism evidence="7">
    <name type="scientific">Pectinophora gossypiella</name>
    <name type="common">Cotton pink bollworm</name>
    <name type="synonym">Depressaria gossypiella</name>
    <dbReference type="NCBI Taxonomy" id="13191"/>
    <lineage>
        <taxon>Eukaryota</taxon>
        <taxon>Metazoa</taxon>
        <taxon>Ecdysozoa</taxon>
        <taxon>Arthropoda</taxon>
        <taxon>Hexapoda</taxon>
        <taxon>Insecta</taxon>
        <taxon>Pterygota</taxon>
        <taxon>Neoptera</taxon>
        <taxon>Endopterygota</taxon>
        <taxon>Lepidoptera</taxon>
        <taxon>Glossata</taxon>
        <taxon>Ditrysia</taxon>
        <taxon>Gelechioidea</taxon>
        <taxon>Gelechiidae</taxon>
        <taxon>Apatetrinae</taxon>
        <taxon>Pectinophora</taxon>
    </lineage>
</organism>
<name>A0A1E1WK96_PECGO</name>
<dbReference type="PANTHER" id="PTHR22980">
    <property type="entry name" value="CORTISTATIN"/>
    <property type="match status" value="1"/>
</dbReference>
<dbReference type="GO" id="GO:0046982">
    <property type="term" value="F:protein heterodimerization activity"/>
    <property type="evidence" value="ECO:0007669"/>
    <property type="project" value="InterPro"/>
</dbReference>
<comment type="similarity">
    <text evidence="1">Belongs to the TAF9 family. CENP-S/MHF1 subfamily.</text>
</comment>
<dbReference type="Gene3D" id="1.10.20.10">
    <property type="entry name" value="Histone, subunit A"/>
    <property type="match status" value="1"/>
</dbReference>
<dbReference type="InterPro" id="IPR009072">
    <property type="entry name" value="Histone-fold"/>
</dbReference>
<dbReference type="PANTHER" id="PTHR22980:SF0">
    <property type="entry name" value="CENTROMERE PROTEIN S"/>
    <property type="match status" value="1"/>
</dbReference>
<dbReference type="CDD" id="cd22919">
    <property type="entry name" value="HFD_CENP-S"/>
    <property type="match status" value="1"/>
</dbReference>
<protein>
    <recommendedName>
        <fullName evidence="2">Centromere protein S</fullName>
    </recommendedName>
</protein>
<dbReference type="Pfam" id="PF15630">
    <property type="entry name" value="CENP-S"/>
    <property type="match status" value="1"/>
</dbReference>
<feature type="compositionally biased region" description="Basic and acidic residues" evidence="6">
    <location>
        <begin position="115"/>
        <end position="143"/>
    </location>
</feature>
<dbReference type="OrthoDB" id="1872155at2759"/>
<dbReference type="InterPro" id="IPR029003">
    <property type="entry name" value="CENP-S/Mhf1"/>
</dbReference>
<evidence type="ECO:0000256" key="3">
    <source>
        <dbReference type="ARBA" id="ARBA00022763"/>
    </source>
</evidence>